<feature type="binding site" evidence="3">
    <location>
        <position position="285"/>
    </location>
    <ligand>
        <name>Mg(2+)</name>
        <dbReference type="ChEBI" id="CHEBI:18420"/>
        <label>1</label>
    </ligand>
</feature>
<sequence length="338" mass="36755">MKLSNYDRVLGSLYGIATGDALGMPTSFLRPEYIKEKFGWVNKMYDPEKGHIFHDGLHAGEVTDDTEQAIALIISFTRCKKVEPKDVVKEIVKWADRVRNKYAAPYGPSTERALKAIANGEDIRQTGKQGNTNGGAMRIAPLGIIHGLKESSLDELIQDVYLTCLPTHNTKVSNSAAAAVAYGVALAIRGVEDMDELISGMIEASIVAEKNGYAVTAPSIAKRIEVIYDVVKKSTDDEQTMLEIYDLFGGGDLSADSVPVAIGMFALAGGDPKKAIEFCANIGGDCDTNAAIAGAMAGAMKGVEAIPEEWRREVNRMNDLKLEFYTQEMLDLIPLWNK</sequence>
<accession>A0A9D1WU09</accession>
<evidence type="ECO:0000256" key="3">
    <source>
        <dbReference type="PIRSR" id="PIRSR605502-1"/>
    </source>
</evidence>
<comment type="cofactor">
    <cofactor evidence="3">
        <name>Mg(2+)</name>
        <dbReference type="ChEBI" id="CHEBI:18420"/>
    </cofactor>
    <text evidence="3">Binds 2 magnesium ions per subunit.</text>
</comment>
<protein>
    <submittedName>
        <fullName evidence="4">ADP-ribosylglycohydrolase family protein</fullName>
    </submittedName>
</protein>
<dbReference type="GO" id="GO:0016787">
    <property type="term" value="F:hydrolase activity"/>
    <property type="evidence" value="ECO:0007669"/>
    <property type="project" value="UniProtKB-KW"/>
</dbReference>
<keyword evidence="3" id="KW-0479">Metal-binding</keyword>
<reference evidence="4" key="2">
    <citation type="submission" date="2021-04" db="EMBL/GenBank/DDBJ databases">
        <authorList>
            <person name="Gilroy R."/>
        </authorList>
    </citation>
    <scope>NUCLEOTIDE SEQUENCE</scope>
    <source>
        <strain evidence="4">CHK191-13928</strain>
    </source>
</reference>
<dbReference type="GO" id="GO:0046872">
    <property type="term" value="F:metal ion binding"/>
    <property type="evidence" value="ECO:0007669"/>
    <property type="project" value="UniProtKB-KW"/>
</dbReference>
<keyword evidence="3" id="KW-0460">Magnesium</keyword>
<reference evidence="4" key="1">
    <citation type="journal article" date="2021" name="PeerJ">
        <title>Extensive microbial diversity within the chicken gut microbiome revealed by metagenomics and culture.</title>
        <authorList>
            <person name="Gilroy R."/>
            <person name="Ravi A."/>
            <person name="Getino M."/>
            <person name="Pursley I."/>
            <person name="Horton D.L."/>
            <person name="Alikhan N.F."/>
            <person name="Baker D."/>
            <person name="Gharbi K."/>
            <person name="Hall N."/>
            <person name="Watson M."/>
            <person name="Adriaenssens E.M."/>
            <person name="Foster-Nyarko E."/>
            <person name="Jarju S."/>
            <person name="Secka A."/>
            <person name="Antonio M."/>
            <person name="Oren A."/>
            <person name="Chaudhuri R.R."/>
            <person name="La Ragione R."/>
            <person name="Hildebrand F."/>
            <person name="Pallen M.J."/>
        </authorList>
    </citation>
    <scope>NUCLEOTIDE SEQUENCE</scope>
    <source>
        <strain evidence="4">CHK191-13928</strain>
    </source>
</reference>
<feature type="binding site" evidence="3">
    <location>
        <position position="287"/>
    </location>
    <ligand>
        <name>Mg(2+)</name>
        <dbReference type="ChEBI" id="CHEBI:18420"/>
        <label>1</label>
    </ligand>
</feature>
<organism evidence="4 5">
    <name type="scientific">Candidatus Anaerostipes excrementavium</name>
    <dbReference type="NCBI Taxonomy" id="2838463"/>
    <lineage>
        <taxon>Bacteria</taxon>
        <taxon>Bacillati</taxon>
        <taxon>Bacillota</taxon>
        <taxon>Clostridia</taxon>
        <taxon>Lachnospirales</taxon>
        <taxon>Lachnospiraceae</taxon>
        <taxon>Anaerostipes</taxon>
    </lineage>
</organism>
<keyword evidence="2" id="KW-0378">Hydrolase</keyword>
<evidence type="ECO:0000313" key="4">
    <source>
        <dbReference type="EMBL" id="HIX66892.1"/>
    </source>
</evidence>
<comment type="similarity">
    <text evidence="1">Belongs to the ADP-ribosylglycohydrolase family.</text>
</comment>
<dbReference type="InterPro" id="IPR050792">
    <property type="entry name" value="ADP-ribosylglycohydrolase"/>
</dbReference>
<dbReference type="InterPro" id="IPR036705">
    <property type="entry name" value="Ribosyl_crysJ1_sf"/>
</dbReference>
<evidence type="ECO:0000256" key="1">
    <source>
        <dbReference type="ARBA" id="ARBA00010702"/>
    </source>
</evidence>
<dbReference type="AlphaFoldDB" id="A0A9D1WU09"/>
<evidence type="ECO:0000313" key="5">
    <source>
        <dbReference type="Proteomes" id="UP000886721"/>
    </source>
</evidence>
<dbReference type="Gene3D" id="1.10.4080.10">
    <property type="entry name" value="ADP-ribosylation/Crystallin J1"/>
    <property type="match status" value="1"/>
</dbReference>
<feature type="binding site" evidence="3">
    <location>
        <position position="65"/>
    </location>
    <ligand>
        <name>Mg(2+)</name>
        <dbReference type="ChEBI" id="CHEBI:18420"/>
        <label>1</label>
    </ligand>
</feature>
<dbReference type="InterPro" id="IPR005502">
    <property type="entry name" value="Ribosyl_crysJ1"/>
</dbReference>
<feature type="binding site" evidence="3">
    <location>
        <position position="288"/>
    </location>
    <ligand>
        <name>Mg(2+)</name>
        <dbReference type="ChEBI" id="CHEBI:18420"/>
        <label>1</label>
    </ligand>
</feature>
<evidence type="ECO:0000256" key="2">
    <source>
        <dbReference type="ARBA" id="ARBA00022801"/>
    </source>
</evidence>
<name>A0A9D1WU09_9FIRM</name>
<dbReference type="Pfam" id="PF03747">
    <property type="entry name" value="ADP_ribosyl_GH"/>
    <property type="match status" value="1"/>
</dbReference>
<dbReference type="PANTHER" id="PTHR16222:SF24">
    <property type="entry name" value="ADP-RIBOSYLHYDROLASE ARH3"/>
    <property type="match status" value="1"/>
</dbReference>
<proteinExistence type="inferred from homology"/>
<feature type="binding site" evidence="3">
    <location>
        <position position="64"/>
    </location>
    <ligand>
        <name>Mg(2+)</name>
        <dbReference type="ChEBI" id="CHEBI:18420"/>
        <label>1</label>
    </ligand>
</feature>
<comment type="caution">
    <text evidence="4">The sequence shown here is derived from an EMBL/GenBank/DDBJ whole genome shotgun (WGS) entry which is preliminary data.</text>
</comment>
<dbReference type="PANTHER" id="PTHR16222">
    <property type="entry name" value="ADP-RIBOSYLGLYCOHYDROLASE"/>
    <property type="match status" value="1"/>
</dbReference>
<gene>
    <name evidence="4" type="ORF">H9735_02050</name>
</gene>
<dbReference type="EMBL" id="DXEM01000006">
    <property type="protein sequence ID" value="HIX66892.1"/>
    <property type="molecule type" value="Genomic_DNA"/>
</dbReference>
<dbReference type="Proteomes" id="UP000886721">
    <property type="component" value="Unassembled WGS sequence"/>
</dbReference>
<feature type="binding site" evidence="3">
    <location>
        <position position="63"/>
    </location>
    <ligand>
        <name>Mg(2+)</name>
        <dbReference type="ChEBI" id="CHEBI:18420"/>
        <label>1</label>
    </ligand>
</feature>
<dbReference type="SUPFAM" id="SSF101478">
    <property type="entry name" value="ADP-ribosylglycohydrolase"/>
    <property type="match status" value="1"/>
</dbReference>